<dbReference type="Proteomes" id="UP000277671">
    <property type="component" value="Unassembled WGS sequence"/>
</dbReference>
<keyword evidence="2" id="KW-1185">Reference proteome</keyword>
<comment type="caution">
    <text evidence="1">The sequence shown here is derived from an EMBL/GenBank/DDBJ whole genome shotgun (WGS) entry which is preliminary data.</text>
</comment>
<dbReference type="EMBL" id="RBKT01000001">
    <property type="protein sequence ID" value="RKR92228.1"/>
    <property type="molecule type" value="Genomic_DNA"/>
</dbReference>
<protein>
    <submittedName>
        <fullName evidence="1">Uncharacterized protein</fullName>
    </submittedName>
</protein>
<sequence length="91" mass="10085">MTTPTGLPHVPVGTVLRLMPGEWSHCRGFLPGAVVNVVVSRVHLDRVHVRSDEVWVTGHAPECEWESSDCRVPCLELLVRLAAITRQVPKP</sequence>
<gene>
    <name evidence="1" type="ORF">BDK92_6664</name>
</gene>
<dbReference type="OrthoDB" id="3385386at2"/>
<evidence type="ECO:0000313" key="2">
    <source>
        <dbReference type="Proteomes" id="UP000277671"/>
    </source>
</evidence>
<reference evidence="1 2" key="1">
    <citation type="submission" date="2018-10" db="EMBL/GenBank/DDBJ databases">
        <title>Sequencing the genomes of 1000 actinobacteria strains.</title>
        <authorList>
            <person name="Klenk H.-P."/>
        </authorList>
    </citation>
    <scope>NUCLEOTIDE SEQUENCE [LARGE SCALE GENOMIC DNA]</scope>
    <source>
        <strain evidence="1 2">DSM 45175</strain>
    </source>
</reference>
<organism evidence="1 2">
    <name type="scientific">Micromonospora pisi</name>
    <dbReference type="NCBI Taxonomy" id="589240"/>
    <lineage>
        <taxon>Bacteria</taxon>
        <taxon>Bacillati</taxon>
        <taxon>Actinomycetota</taxon>
        <taxon>Actinomycetes</taxon>
        <taxon>Micromonosporales</taxon>
        <taxon>Micromonosporaceae</taxon>
        <taxon>Micromonospora</taxon>
    </lineage>
</organism>
<name>A0A495JUL3_9ACTN</name>
<dbReference type="RefSeq" id="WP_121160259.1">
    <property type="nucleotide sequence ID" value="NZ_RBKT01000001.1"/>
</dbReference>
<dbReference type="AlphaFoldDB" id="A0A495JUL3"/>
<evidence type="ECO:0000313" key="1">
    <source>
        <dbReference type="EMBL" id="RKR92228.1"/>
    </source>
</evidence>
<proteinExistence type="predicted"/>
<accession>A0A495JUL3</accession>